<evidence type="ECO:0000256" key="4">
    <source>
        <dbReference type="ARBA" id="ARBA00023242"/>
    </source>
</evidence>
<comment type="subcellular location">
    <subcellularLocation>
        <location evidence="1 5 6">Nucleus</location>
    </subcellularLocation>
</comment>
<dbReference type="Gene3D" id="1.10.10.60">
    <property type="entry name" value="Homeodomain-like"/>
    <property type="match status" value="1"/>
</dbReference>
<dbReference type="SMART" id="SM00389">
    <property type="entry name" value="HOX"/>
    <property type="match status" value="1"/>
</dbReference>
<evidence type="ECO:0000313" key="9">
    <source>
        <dbReference type="EMBL" id="GAA5805077.1"/>
    </source>
</evidence>
<keyword evidence="10" id="KW-1185">Reference proteome</keyword>
<evidence type="ECO:0000256" key="6">
    <source>
        <dbReference type="RuleBase" id="RU000682"/>
    </source>
</evidence>
<keyword evidence="3 5" id="KW-0371">Homeobox</keyword>
<dbReference type="InterPro" id="IPR017970">
    <property type="entry name" value="Homeobox_CS"/>
</dbReference>
<accession>A0ABP9YDP4</accession>
<organism evidence="9 10">
    <name type="scientific">Helicostylum pulchrum</name>
    <dbReference type="NCBI Taxonomy" id="562976"/>
    <lineage>
        <taxon>Eukaryota</taxon>
        <taxon>Fungi</taxon>
        <taxon>Fungi incertae sedis</taxon>
        <taxon>Mucoromycota</taxon>
        <taxon>Mucoromycotina</taxon>
        <taxon>Mucoromycetes</taxon>
        <taxon>Mucorales</taxon>
        <taxon>Mucorineae</taxon>
        <taxon>Mucoraceae</taxon>
        <taxon>Helicostylum</taxon>
    </lineage>
</organism>
<sequence length="169" mass="19825">MTSFNHSNGLKRQKKLSSVVSSEQDLLMDNKPKRKRISPDQFCLLSELFEQTDTPSHELRERLAKKLEMTNREVQVWFQNRRAKVNRTRLQEQEHVKKVKFNYWSSSSSSSSSSCSSSPSLLPHDLVFHPDVTPIDILATAAAYVQQWDEQERKKQVVQPKRKSWRPWL</sequence>
<evidence type="ECO:0000256" key="3">
    <source>
        <dbReference type="ARBA" id="ARBA00023155"/>
    </source>
</evidence>
<evidence type="ECO:0000313" key="10">
    <source>
        <dbReference type="Proteomes" id="UP001476247"/>
    </source>
</evidence>
<dbReference type="PROSITE" id="PS50071">
    <property type="entry name" value="HOMEOBOX_2"/>
    <property type="match status" value="1"/>
</dbReference>
<evidence type="ECO:0000259" key="8">
    <source>
        <dbReference type="PROSITE" id="PS50071"/>
    </source>
</evidence>
<feature type="region of interest" description="Disordered" evidence="7">
    <location>
        <begin position="1"/>
        <end position="32"/>
    </location>
</feature>
<dbReference type="CDD" id="cd00086">
    <property type="entry name" value="homeodomain"/>
    <property type="match status" value="1"/>
</dbReference>
<name>A0ABP9YDP4_9FUNG</name>
<dbReference type="SUPFAM" id="SSF46689">
    <property type="entry name" value="Homeodomain-like"/>
    <property type="match status" value="1"/>
</dbReference>
<proteinExistence type="predicted"/>
<dbReference type="InterPro" id="IPR009057">
    <property type="entry name" value="Homeodomain-like_sf"/>
</dbReference>
<protein>
    <recommendedName>
        <fullName evidence="8">Homeobox domain-containing protein</fullName>
    </recommendedName>
</protein>
<dbReference type="PANTHER" id="PTHR24324">
    <property type="entry name" value="HOMEOBOX PROTEIN HHEX"/>
    <property type="match status" value="1"/>
</dbReference>
<keyword evidence="2 5" id="KW-0238">DNA-binding</keyword>
<feature type="DNA-binding region" description="Homeobox" evidence="5">
    <location>
        <begin position="30"/>
        <end position="89"/>
    </location>
</feature>
<gene>
    <name evidence="9" type="ORF">HPULCUR_010590</name>
</gene>
<dbReference type="InterPro" id="IPR051000">
    <property type="entry name" value="Homeobox_DNA-bind_prot"/>
</dbReference>
<keyword evidence="4 5" id="KW-0539">Nucleus</keyword>
<feature type="domain" description="Homeobox" evidence="8">
    <location>
        <begin position="28"/>
        <end position="88"/>
    </location>
</feature>
<dbReference type="PANTHER" id="PTHR24324:SF5">
    <property type="entry name" value="HEMATOPOIETICALLY-EXPRESSED HOMEOBOX PROTEIN HHEX"/>
    <property type="match status" value="1"/>
</dbReference>
<evidence type="ECO:0000256" key="5">
    <source>
        <dbReference type="PROSITE-ProRule" id="PRU00108"/>
    </source>
</evidence>
<evidence type="ECO:0000256" key="7">
    <source>
        <dbReference type="SAM" id="MobiDB-lite"/>
    </source>
</evidence>
<dbReference type="InterPro" id="IPR001356">
    <property type="entry name" value="HD"/>
</dbReference>
<dbReference type="Proteomes" id="UP001476247">
    <property type="component" value="Unassembled WGS sequence"/>
</dbReference>
<dbReference type="PROSITE" id="PS00027">
    <property type="entry name" value="HOMEOBOX_1"/>
    <property type="match status" value="1"/>
</dbReference>
<comment type="caution">
    <text evidence="9">The sequence shown here is derived from an EMBL/GenBank/DDBJ whole genome shotgun (WGS) entry which is preliminary data.</text>
</comment>
<reference evidence="9 10" key="1">
    <citation type="submission" date="2024-04" db="EMBL/GenBank/DDBJ databases">
        <title>genome sequences of Mucor flavus KT1a and Helicostylum pulchrum KT1b strains isolation_sourced from the surface of a dry-aged beef.</title>
        <authorList>
            <person name="Toyotome T."/>
            <person name="Hosono M."/>
            <person name="Torimaru M."/>
            <person name="Fukuda K."/>
            <person name="Mikami N."/>
        </authorList>
    </citation>
    <scope>NUCLEOTIDE SEQUENCE [LARGE SCALE GENOMIC DNA]</scope>
    <source>
        <strain evidence="9 10">KT1b</strain>
    </source>
</reference>
<dbReference type="EMBL" id="BAABUJ010000041">
    <property type="protein sequence ID" value="GAA5805077.1"/>
    <property type="molecule type" value="Genomic_DNA"/>
</dbReference>
<evidence type="ECO:0000256" key="2">
    <source>
        <dbReference type="ARBA" id="ARBA00023125"/>
    </source>
</evidence>
<dbReference type="Pfam" id="PF00046">
    <property type="entry name" value="Homeodomain"/>
    <property type="match status" value="1"/>
</dbReference>
<evidence type="ECO:0000256" key="1">
    <source>
        <dbReference type="ARBA" id="ARBA00004123"/>
    </source>
</evidence>